<keyword evidence="1" id="KW-0812">Transmembrane</keyword>
<dbReference type="Proteomes" id="UP000218615">
    <property type="component" value="Unassembled WGS sequence"/>
</dbReference>
<protein>
    <submittedName>
        <fullName evidence="2">Uncharacterized protein</fullName>
    </submittedName>
</protein>
<keyword evidence="1" id="KW-1133">Transmembrane helix</keyword>
<reference evidence="3" key="1">
    <citation type="submission" date="2017-06" db="EMBL/GenBank/DDBJ databases">
        <authorList>
            <person name="Cremers G."/>
        </authorList>
    </citation>
    <scope>NUCLEOTIDE SEQUENCE [LARGE SCALE GENOMIC DNA]</scope>
</reference>
<dbReference type="AlphaFoldDB" id="A0A284VKB7"/>
<dbReference type="EMBL" id="FZMP01000035">
    <property type="protein sequence ID" value="SNQ59714.1"/>
    <property type="molecule type" value="Genomic_DNA"/>
</dbReference>
<organism evidence="2 3">
    <name type="scientific">Candidatus Methanoperedens nitratireducens</name>
    <dbReference type="NCBI Taxonomy" id="1392998"/>
    <lineage>
        <taxon>Archaea</taxon>
        <taxon>Methanobacteriati</taxon>
        <taxon>Methanobacteriota</taxon>
        <taxon>Stenosarchaea group</taxon>
        <taxon>Methanomicrobia</taxon>
        <taxon>Methanosarcinales</taxon>
        <taxon>ANME-2 cluster</taxon>
        <taxon>Candidatus Methanoperedentaceae</taxon>
        <taxon>Candidatus Methanoperedens</taxon>
    </lineage>
</organism>
<feature type="transmembrane region" description="Helical" evidence="1">
    <location>
        <begin position="148"/>
        <end position="167"/>
    </location>
</feature>
<accession>A0A284VKB7</accession>
<keyword evidence="1" id="KW-0472">Membrane</keyword>
<feature type="transmembrane region" description="Helical" evidence="1">
    <location>
        <begin position="45"/>
        <end position="63"/>
    </location>
</feature>
<sequence length="173" mass="19654">MGTESELKDWPSSNYPIFLALVLLAATAVTLSVGDESRAESLAIYAYYFLVIGVAVRFFEFALPDSTLQRLGMAKKHILDRLKQHALKSANNQKIARMLKIPHFHQVKPEKILVPVADVSRDVSILLSVFLLISLIYGLMVDWWFVKMYIPNLVLIILGFLTLHFFTRTDSVE</sequence>
<name>A0A284VKB7_9EURY</name>
<feature type="transmembrane region" description="Helical" evidence="1">
    <location>
        <begin position="15"/>
        <end position="33"/>
    </location>
</feature>
<keyword evidence="3" id="KW-1185">Reference proteome</keyword>
<feature type="transmembrane region" description="Helical" evidence="1">
    <location>
        <begin position="123"/>
        <end position="141"/>
    </location>
</feature>
<dbReference type="RefSeq" id="WP_096204041.1">
    <property type="nucleotide sequence ID" value="NZ_FZMP01000035.1"/>
</dbReference>
<dbReference type="OrthoDB" id="147669at2157"/>
<evidence type="ECO:0000313" key="2">
    <source>
        <dbReference type="EMBL" id="SNQ59714.1"/>
    </source>
</evidence>
<gene>
    <name evidence="2" type="ORF">MNV_130008</name>
</gene>
<proteinExistence type="predicted"/>
<evidence type="ECO:0000256" key="1">
    <source>
        <dbReference type="SAM" id="Phobius"/>
    </source>
</evidence>
<evidence type="ECO:0000313" key="3">
    <source>
        <dbReference type="Proteomes" id="UP000218615"/>
    </source>
</evidence>